<reference evidence="2" key="2">
    <citation type="submission" date="2019-04" db="EMBL/GenBank/DDBJ databases">
        <title>Friends and foes A comparative genomics studyof 23 Aspergillus species from section Flavi.</title>
        <authorList>
            <consortium name="DOE Joint Genome Institute"/>
            <person name="Kjaerbolling I."/>
            <person name="Vesth T."/>
            <person name="Frisvad J.C."/>
            <person name="Nybo J.L."/>
            <person name="Theobald S."/>
            <person name="Kildgaard S."/>
            <person name="Isbrandt T."/>
            <person name="Kuo A."/>
            <person name="Sato A."/>
            <person name="Lyhne E.K."/>
            <person name="Kogle M.E."/>
            <person name="Wiebenga A."/>
            <person name="Kun R.S."/>
            <person name="Lubbers R.J."/>
            <person name="Makela M.R."/>
            <person name="Barry K."/>
            <person name="Chovatia M."/>
            <person name="Clum A."/>
            <person name="Daum C."/>
            <person name="Haridas S."/>
            <person name="He G."/>
            <person name="LaButti K."/>
            <person name="Lipzen A."/>
            <person name="Mondo S."/>
            <person name="Riley R."/>
            <person name="Salamov A."/>
            <person name="Simmons B.A."/>
            <person name="Magnuson J.K."/>
            <person name="Henrissat B."/>
            <person name="Mortensen U.H."/>
            <person name="Larsen T.O."/>
            <person name="Devries R.P."/>
            <person name="Grigoriev I.V."/>
            <person name="Machida M."/>
            <person name="Baker S.E."/>
            <person name="Andersen M.R."/>
        </authorList>
    </citation>
    <scope>NUCLEOTIDE SEQUENCE [LARGE SCALE GENOMIC DNA]</scope>
    <source>
        <strain evidence="2">IBT 14317</strain>
    </source>
</reference>
<dbReference type="EMBL" id="ML735232">
    <property type="protein sequence ID" value="KAE8393072.1"/>
    <property type="molecule type" value="Genomic_DNA"/>
</dbReference>
<feature type="region of interest" description="Disordered" evidence="1">
    <location>
        <begin position="1"/>
        <end position="55"/>
    </location>
</feature>
<evidence type="ECO:0000313" key="2">
    <source>
        <dbReference type="EMBL" id="KAE8393072.1"/>
    </source>
</evidence>
<proteinExistence type="predicted"/>
<gene>
    <name evidence="2" type="ORF">BDV23DRAFT_44280</name>
    <name evidence="3" type="ORF">ETB97_008616</name>
</gene>
<reference evidence="3 4" key="1">
    <citation type="submission" date="2019-04" db="EMBL/GenBank/DDBJ databases">
        <title>Aspergillus burnettii sp. nov., novel species from soil in southeast Queensland.</title>
        <authorList>
            <person name="Gilchrist C.L.M."/>
            <person name="Pitt J.I."/>
            <person name="Lange L."/>
            <person name="Lacey H.J."/>
            <person name="Vuong D."/>
            <person name="Midgley D.J."/>
            <person name="Greenfield P."/>
            <person name="Bradbury M."/>
            <person name="Lacey E."/>
            <person name="Busk P.K."/>
            <person name="Pilgaard B."/>
            <person name="Chooi Y.H."/>
            <person name="Piggott A.M."/>
        </authorList>
    </citation>
    <scope>NUCLEOTIDE SEQUENCE [LARGE SCALE GENOMIC DNA]</scope>
    <source>
        <strain evidence="3 4">FRR 5400</strain>
    </source>
</reference>
<evidence type="ECO:0000313" key="4">
    <source>
        <dbReference type="Proteomes" id="UP000541154"/>
    </source>
</evidence>
<organism evidence="2">
    <name type="scientific">Petromyces alliaceus</name>
    <name type="common">Aspergillus alliaceus</name>
    <dbReference type="NCBI Taxonomy" id="209559"/>
    <lineage>
        <taxon>Eukaryota</taxon>
        <taxon>Fungi</taxon>
        <taxon>Dikarya</taxon>
        <taxon>Ascomycota</taxon>
        <taxon>Pezizomycotina</taxon>
        <taxon>Eurotiomycetes</taxon>
        <taxon>Eurotiomycetidae</taxon>
        <taxon>Eurotiales</taxon>
        <taxon>Aspergillaceae</taxon>
        <taxon>Aspergillus</taxon>
        <taxon>Aspergillus subgen. Circumdati</taxon>
    </lineage>
</organism>
<feature type="compositionally biased region" description="Low complexity" evidence="1">
    <location>
        <begin position="27"/>
        <end position="48"/>
    </location>
</feature>
<dbReference type="Proteomes" id="UP000326877">
    <property type="component" value="Unassembled WGS sequence"/>
</dbReference>
<dbReference type="AlphaFoldDB" id="A0A5N7CFW8"/>
<dbReference type="EMBL" id="SPNV01000399">
    <property type="protein sequence ID" value="KAF5855681.1"/>
    <property type="molecule type" value="Genomic_DNA"/>
</dbReference>
<dbReference type="OrthoDB" id="3800389at2759"/>
<evidence type="ECO:0000313" key="3">
    <source>
        <dbReference type="EMBL" id="KAF5855681.1"/>
    </source>
</evidence>
<evidence type="ECO:0000256" key="1">
    <source>
        <dbReference type="SAM" id="MobiDB-lite"/>
    </source>
</evidence>
<sequence length="238" mass="26618">MGLIEGHTRYSLSNSRSNKEPQPHVQISNNDPIPSPSPTSRRQPTSVSEQTSELLKTTDHIRTQLREVERLRQLHDHILGDDERAWIDSTIQDIAGAARDVAVLIEPTRVEVEARNGKLSLGRQLRWICRDRGRAQDKRVRLLACYQSLMAVLERLQRLGYSTEAAVYELDAGSVAKSLSESREVASELEGEVKAGVSGPPNYEMYDMLAWRRSRGAATSKEIDHCQVRTTTGDVGVS</sequence>
<dbReference type="Proteomes" id="UP000541154">
    <property type="component" value="Unassembled WGS sequence"/>
</dbReference>
<accession>A0A8H5ZV24</accession>
<keyword evidence="4" id="KW-1185">Reference proteome</keyword>
<protein>
    <submittedName>
        <fullName evidence="2">Uncharacterized protein</fullName>
    </submittedName>
</protein>
<name>A0A5N7CFW8_PETAA</name>
<accession>A0A5N7CFW8</accession>